<accession>A0ABT7V8L0</accession>
<dbReference type="Proteomes" id="UP001529421">
    <property type="component" value="Unassembled WGS sequence"/>
</dbReference>
<dbReference type="RefSeq" id="WP_289544965.1">
    <property type="nucleotide sequence ID" value="NZ_JAUDDZ010000005.1"/>
</dbReference>
<evidence type="ECO:0000256" key="2">
    <source>
        <dbReference type="SAM" id="Phobius"/>
    </source>
</evidence>
<organism evidence="3 4">
    <name type="scientific">Enorma phocaeensis</name>
    <dbReference type="NCBI Taxonomy" id="1871019"/>
    <lineage>
        <taxon>Bacteria</taxon>
        <taxon>Bacillati</taxon>
        <taxon>Actinomycetota</taxon>
        <taxon>Coriobacteriia</taxon>
        <taxon>Coriobacteriales</taxon>
        <taxon>Coriobacteriaceae</taxon>
        <taxon>Enorma</taxon>
    </lineage>
</organism>
<keyword evidence="2" id="KW-1133">Transmembrane helix</keyword>
<keyword evidence="2" id="KW-0472">Membrane</keyword>
<proteinExistence type="predicted"/>
<sequence length="70" mass="7774">MMNITNATTTTPRTMPSRMEARSPYETAPAVESHGRVVKAGMSLVEMVAWLVIMAVLSLGMIWLLWKTAH</sequence>
<evidence type="ECO:0008006" key="5">
    <source>
        <dbReference type="Google" id="ProtNLM"/>
    </source>
</evidence>
<keyword evidence="4" id="KW-1185">Reference proteome</keyword>
<evidence type="ECO:0000313" key="3">
    <source>
        <dbReference type="EMBL" id="MDM8274841.1"/>
    </source>
</evidence>
<dbReference type="InterPro" id="IPR012902">
    <property type="entry name" value="N_methyl_site"/>
</dbReference>
<reference evidence="4" key="1">
    <citation type="submission" date="2023-06" db="EMBL/GenBank/DDBJ databases">
        <title>Identification and characterization of horizontal gene transfer across gut microbiota members of farm animals based on homology search.</title>
        <authorList>
            <person name="Zeman M."/>
            <person name="Kubasova T."/>
            <person name="Jahodarova E."/>
            <person name="Nykrynova M."/>
            <person name="Rychlik I."/>
        </authorList>
    </citation>
    <scope>NUCLEOTIDE SEQUENCE [LARGE SCALE GENOMIC DNA]</scope>
    <source>
        <strain evidence="4">154_Feed</strain>
    </source>
</reference>
<name>A0ABT7V8L0_9ACTN</name>
<keyword evidence="2" id="KW-0812">Transmembrane</keyword>
<evidence type="ECO:0000256" key="1">
    <source>
        <dbReference type="SAM" id="MobiDB-lite"/>
    </source>
</evidence>
<feature type="compositionally biased region" description="Low complexity" evidence="1">
    <location>
        <begin position="1"/>
        <end position="18"/>
    </location>
</feature>
<evidence type="ECO:0000313" key="4">
    <source>
        <dbReference type="Proteomes" id="UP001529421"/>
    </source>
</evidence>
<dbReference type="PROSITE" id="PS00409">
    <property type="entry name" value="PROKAR_NTER_METHYL"/>
    <property type="match status" value="1"/>
</dbReference>
<comment type="caution">
    <text evidence="3">The sequence shown here is derived from an EMBL/GenBank/DDBJ whole genome shotgun (WGS) entry which is preliminary data.</text>
</comment>
<reference evidence="3 4" key="2">
    <citation type="submission" date="2023-06" db="EMBL/GenBank/DDBJ databases">
        <authorList>
            <person name="Zeman M."/>
            <person name="Kubasova T."/>
            <person name="Jahodarova E."/>
            <person name="Nykrynova M."/>
            <person name="Rychlik I."/>
        </authorList>
    </citation>
    <scope>NUCLEOTIDE SEQUENCE [LARGE SCALE GENOMIC DNA]</scope>
    <source>
        <strain evidence="3 4">154_Feed</strain>
    </source>
</reference>
<dbReference type="EMBL" id="JAUDDZ010000005">
    <property type="protein sequence ID" value="MDM8274841.1"/>
    <property type="molecule type" value="Genomic_DNA"/>
</dbReference>
<protein>
    <recommendedName>
        <fullName evidence="5">Prepilin-type N-terminal cleavage/methylation domain-containing protein</fullName>
    </recommendedName>
</protein>
<gene>
    <name evidence="3" type="ORF">QUW28_04910</name>
</gene>
<feature type="region of interest" description="Disordered" evidence="1">
    <location>
        <begin position="1"/>
        <end position="27"/>
    </location>
</feature>
<feature type="transmembrane region" description="Helical" evidence="2">
    <location>
        <begin position="47"/>
        <end position="66"/>
    </location>
</feature>